<gene>
    <name evidence="6" type="ORF">L8U60_06615</name>
</gene>
<comment type="function">
    <text evidence="1">Involved in DNA recombination.</text>
</comment>
<comment type="caution">
    <text evidence="6">The sequence shown here is derived from an EMBL/GenBank/DDBJ whole genome shotgun (WGS) entry which is preliminary data.</text>
</comment>
<feature type="transmembrane region" description="Helical" evidence="5">
    <location>
        <begin position="16"/>
        <end position="38"/>
    </location>
</feature>
<dbReference type="Pfam" id="PF02646">
    <property type="entry name" value="RmuC"/>
    <property type="match status" value="1"/>
</dbReference>
<dbReference type="EMBL" id="JAKMUS010000009">
    <property type="protein sequence ID" value="MCZ9294157.1"/>
    <property type="molecule type" value="Genomic_DNA"/>
</dbReference>
<evidence type="ECO:0000313" key="6">
    <source>
        <dbReference type="EMBL" id="MCZ9294157.1"/>
    </source>
</evidence>
<evidence type="ECO:0000256" key="3">
    <source>
        <dbReference type="ARBA" id="ARBA00023054"/>
    </source>
</evidence>
<dbReference type="PANTHER" id="PTHR30563">
    <property type="entry name" value="DNA RECOMBINATION PROTEIN RMUC"/>
    <property type="match status" value="1"/>
</dbReference>
<keyword evidence="5" id="KW-1133">Transmembrane helix</keyword>
<evidence type="ECO:0000256" key="1">
    <source>
        <dbReference type="ARBA" id="ARBA00003416"/>
    </source>
</evidence>
<keyword evidence="3" id="KW-0175">Coiled coil</keyword>
<name>A0A9X3RKP3_9CORY</name>
<evidence type="ECO:0000313" key="7">
    <source>
        <dbReference type="Proteomes" id="UP001146468"/>
    </source>
</evidence>
<keyword evidence="7" id="KW-1185">Reference proteome</keyword>
<comment type="similarity">
    <text evidence="2">Belongs to the RmuC family.</text>
</comment>
<evidence type="ECO:0000256" key="2">
    <source>
        <dbReference type="ARBA" id="ARBA00009840"/>
    </source>
</evidence>
<accession>A0A9X3RKP3</accession>
<organism evidence="6 7">
    <name type="scientific">Corynebacterium meitnerae</name>
    <dbReference type="NCBI Taxonomy" id="2913498"/>
    <lineage>
        <taxon>Bacteria</taxon>
        <taxon>Bacillati</taxon>
        <taxon>Actinomycetota</taxon>
        <taxon>Actinomycetes</taxon>
        <taxon>Mycobacteriales</taxon>
        <taxon>Corynebacteriaceae</taxon>
        <taxon>Corynebacterium</taxon>
    </lineage>
</organism>
<dbReference type="GO" id="GO:0006310">
    <property type="term" value="P:DNA recombination"/>
    <property type="evidence" value="ECO:0007669"/>
    <property type="project" value="UniProtKB-KW"/>
</dbReference>
<protein>
    <submittedName>
        <fullName evidence="6">DNA recombination protein RmuC</fullName>
    </submittedName>
</protein>
<dbReference type="RefSeq" id="WP_269965584.1">
    <property type="nucleotide sequence ID" value="NZ_JAKMUS010000009.1"/>
</dbReference>
<reference evidence="6" key="1">
    <citation type="submission" date="2022-02" db="EMBL/GenBank/DDBJ databases">
        <title>Corynebacterium sp. from urogenital microbiome.</title>
        <authorList>
            <person name="Cappelli E.A."/>
            <person name="Ribeiro T.G."/>
            <person name="Peixe L."/>
        </authorList>
    </citation>
    <scope>NUCLEOTIDE SEQUENCE</scope>
    <source>
        <strain evidence="6">C8Ua_172</strain>
    </source>
</reference>
<sequence>MTVAAPVTQATSASPLFLAFFLGLIVGAVVGAATYALLRQRTTPHAPSHGTQQTAAAEYPEYAVRQHQELEFLRSTVEKLSTQVRDMDEHRAVAQSALAAQVQAVTRASVRLGDRTDQLVTALRSPNVRGRWGEMQLERVVELGGMKKYCDFDVQATARVDGQLLRPDMVIRLSGGRNILVDAKVPFSSYLDALATDDPEEKAGYLRHHCHLLRSHVNLLSSKNYITAFQPTPEFIVLFIPSDPFLDAALEQDPQLLDDAFARNIVLATPTTLFALLKTVALGWQHEDMSDKAIEVQRLGAELYARLGKMTEHYNRVGSSLDKAVEAFNATLGSMDSRVLVTARRLRDLDLPAQSSTPPTELQSVSARARVLHETELPPR</sequence>
<dbReference type="InterPro" id="IPR003798">
    <property type="entry name" value="DNA_recombination_RmuC"/>
</dbReference>
<keyword evidence="5" id="KW-0812">Transmembrane</keyword>
<evidence type="ECO:0000256" key="4">
    <source>
        <dbReference type="ARBA" id="ARBA00023172"/>
    </source>
</evidence>
<dbReference type="AlphaFoldDB" id="A0A9X3RKP3"/>
<proteinExistence type="inferred from homology"/>
<keyword evidence="5" id="KW-0472">Membrane</keyword>
<evidence type="ECO:0000256" key="5">
    <source>
        <dbReference type="SAM" id="Phobius"/>
    </source>
</evidence>
<dbReference type="PANTHER" id="PTHR30563:SF0">
    <property type="entry name" value="DNA RECOMBINATION PROTEIN RMUC"/>
    <property type="match status" value="1"/>
</dbReference>
<keyword evidence="4" id="KW-0233">DNA recombination</keyword>
<dbReference type="Proteomes" id="UP001146468">
    <property type="component" value="Unassembled WGS sequence"/>
</dbReference>